<dbReference type="InterPro" id="IPR002052">
    <property type="entry name" value="DNA_methylase_N6_adenine_CS"/>
</dbReference>
<proteinExistence type="predicted"/>
<dbReference type="PANTHER" id="PTHR43542:SF1">
    <property type="entry name" value="METHYLTRANSFERASE"/>
    <property type="match status" value="1"/>
</dbReference>
<dbReference type="EMBL" id="QRCM01000001">
    <property type="protein sequence ID" value="TXG90806.1"/>
    <property type="molecule type" value="Genomic_DNA"/>
</dbReference>
<dbReference type="InterPro" id="IPR029063">
    <property type="entry name" value="SAM-dependent_MTases_sf"/>
</dbReference>
<evidence type="ECO:0000256" key="2">
    <source>
        <dbReference type="ARBA" id="ARBA00022679"/>
    </source>
</evidence>
<name>A0A6P2CHW9_9NOCA</name>
<keyword evidence="2 3" id="KW-0808">Transferase</keyword>
<dbReference type="PIRSF" id="PIRSF004553">
    <property type="entry name" value="CHP00095"/>
    <property type="match status" value="1"/>
</dbReference>
<dbReference type="Proteomes" id="UP000471120">
    <property type="component" value="Unassembled WGS sequence"/>
</dbReference>
<dbReference type="NCBIfam" id="TIGR00095">
    <property type="entry name" value="16S rRNA (guanine(966)-N(2))-methyltransferase RsmD"/>
    <property type="match status" value="1"/>
</dbReference>
<dbReference type="GO" id="GO:0052913">
    <property type="term" value="F:16S rRNA (guanine(966)-N(2))-methyltransferase activity"/>
    <property type="evidence" value="ECO:0007669"/>
    <property type="project" value="UniProtKB-EC"/>
</dbReference>
<dbReference type="PROSITE" id="PS00092">
    <property type="entry name" value="N6_MTASE"/>
    <property type="match status" value="1"/>
</dbReference>
<dbReference type="CDD" id="cd02440">
    <property type="entry name" value="AdoMet_MTases"/>
    <property type="match status" value="1"/>
</dbReference>
<sequence>MTRIIAGRAGGRRLSVPPAGTRPTSDRVREALFSAIDSRLDLDGAAVLDLYAGSGALGLEALSRGAGEVLLVESDATAARVITQNVAALGLPGGEVRRASVATVLAVDAPREYDLVLLDPPYALDTDAVESDLERLLAGGWVGEGSLVVVERSARSPLTHWPDGYEPAKPRTYGDTRIELAVLIRSRP</sequence>
<gene>
    <name evidence="3" type="primary">rsmD</name>
    <name evidence="3" type="ORF">DW322_11960</name>
</gene>
<comment type="caution">
    <text evidence="3">The sequence shown here is derived from an EMBL/GenBank/DDBJ whole genome shotgun (WGS) entry which is preliminary data.</text>
</comment>
<accession>A0A6P2CHW9</accession>
<dbReference type="GO" id="GO:0003676">
    <property type="term" value="F:nucleic acid binding"/>
    <property type="evidence" value="ECO:0007669"/>
    <property type="project" value="InterPro"/>
</dbReference>
<evidence type="ECO:0000256" key="1">
    <source>
        <dbReference type="ARBA" id="ARBA00022603"/>
    </source>
</evidence>
<keyword evidence="1 3" id="KW-0489">Methyltransferase</keyword>
<dbReference type="AlphaFoldDB" id="A0A6P2CHW9"/>
<dbReference type="PANTHER" id="PTHR43542">
    <property type="entry name" value="METHYLTRANSFERASE"/>
    <property type="match status" value="1"/>
</dbReference>
<reference evidence="3 4" key="1">
    <citation type="submission" date="2018-07" db="EMBL/GenBank/DDBJ databases">
        <title>Genome sequence of Rhodococcus rhodnii ATCC 35071 from Rhodnius prolixus.</title>
        <authorList>
            <person name="Patel V."/>
            <person name="Vogel K.J."/>
        </authorList>
    </citation>
    <scope>NUCLEOTIDE SEQUENCE [LARGE SCALE GENOMIC DNA]</scope>
    <source>
        <strain evidence="3 4">ATCC 35071</strain>
    </source>
</reference>
<dbReference type="Pfam" id="PF03602">
    <property type="entry name" value="Cons_hypoth95"/>
    <property type="match status" value="1"/>
</dbReference>
<dbReference type="SUPFAM" id="SSF53335">
    <property type="entry name" value="S-adenosyl-L-methionine-dependent methyltransferases"/>
    <property type="match status" value="1"/>
</dbReference>
<dbReference type="Gene3D" id="3.40.50.150">
    <property type="entry name" value="Vaccinia Virus protein VP39"/>
    <property type="match status" value="1"/>
</dbReference>
<organism evidence="3 4">
    <name type="scientific">Rhodococcus rhodnii</name>
    <dbReference type="NCBI Taxonomy" id="38312"/>
    <lineage>
        <taxon>Bacteria</taxon>
        <taxon>Bacillati</taxon>
        <taxon>Actinomycetota</taxon>
        <taxon>Actinomycetes</taxon>
        <taxon>Mycobacteriales</taxon>
        <taxon>Nocardiaceae</taxon>
        <taxon>Rhodococcus</taxon>
    </lineage>
</organism>
<dbReference type="EC" id="2.1.1.171" evidence="3"/>
<dbReference type="RefSeq" id="WP_072713621.1">
    <property type="nucleotide sequence ID" value="NZ_QRCM01000001.1"/>
</dbReference>
<protein>
    <submittedName>
        <fullName evidence="3">16S rRNA (Guanine(966)-N(2))-methyltransferase RsmD</fullName>
        <ecNumber evidence="3">2.1.1.171</ecNumber>
    </submittedName>
</protein>
<evidence type="ECO:0000313" key="3">
    <source>
        <dbReference type="EMBL" id="TXG90806.1"/>
    </source>
</evidence>
<evidence type="ECO:0000313" key="4">
    <source>
        <dbReference type="Proteomes" id="UP000471120"/>
    </source>
</evidence>
<dbReference type="InterPro" id="IPR004398">
    <property type="entry name" value="RNA_MeTrfase_RsmD"/>
</dbReference>